<dbReference type="InterPro" id="IPR057611">
    <property type="entry name" value="PIEZO_dom"/>
</dbReference>
<evidence type="ECO:0000256" key="4">
    <source>
        <dbReference type="ARBA" id="ARBA00022989"/>
    </source>
</evidence>
<dbReference type="PANTHER" id="PTHR13167">
    <property type="entry name" value="PIEZO-TYPE MECHANOSENSITIVE ION CHANNEL COMPONENT"/>
    <property type="match status" value="1"/>
</dbReference>
<comment type="similarity">
    <text evidence="2">Belongs to the PIEZO (TC 1.A.75) family.</text>
</comment>
<feature type="domain" description="Piezo non-specific cation channel cap" evidence="8">
    <location>
        <begin position="2357"/>
        <end position="2637"/>
    </location>
</feature>
<feature type="transmembrane region" description="Helical" evidence="7">
    <location>
        <begin position="1408"/>
        <end position="1425"/>
    </location>
</feature>
<evidence type="ECO:0000256" key="1">
    <source>
        <dbReference type="ARBA" id="ARBA00004141"/>
    </source>
</evidence>
<feature type="transmembrane region" description="Helical" evidence="7">
    <location>
        <begin position="296"/>
        <end position="314"/>
    </location>
</feature>
<feature type="transmembrane region" description="Helical" evidence="7">
    <location>
        <begin position="871"/>
        <end position="895"/>
    </location>
</feature>
<dbReference type="Pfam" id="PF25288">
    <property type="entry name" value="PIEZO"/>
    <property type="match status" value="1"/>
</dbReference>
<feature type="transmembrane region" description="Helical" evidence="7">
    <location>
        <begin position="642"/>
        <end position="671"/>
    </location>
</feature>
<comment type="subcellular location">
    <subcellularLocation>
        <location evidence="1">Membrane</location>
        <topology evidence="1">Multi-pass membrane protein</topology>
    </subcellularLocation>
</comment>
<feature type="transmembrane region" description="Helical" evidence="7">
    <location>
        <begin position="2557"/>
        <end position="2574"/>
    </location>
</feature>
<dbReference type="InterPro" id="IPR027272">
    <property type="entry name" value="Piezo"/>
</dbReference>
<feature type="transmembrane region" description="Helical" evidence="7">
    <location>
        <begin position="816"/>
        <end position="836"/>
    </location>
</feature>
<dbReference type="Proteomes" id="UP000824890">
    <property type="component" value="Unassembled WGS sequence"/>
</dbReference>
<evidence type="ECO:0000256" key="5">
    <source>
        <dbReference type="ARBA" id="ARBA00023136"/>
    </source>
</evidence>
<evidence type="ECO:0000313" key="13">
    <source>
        <dbReference type="Proteomes" id="UP000824890"/>
    </source>
</evidence>
<dbReference type="Pfam" id="PF23188">
    <property type="entry name" value="THU_Piezo1"/>
    <property type="match status" value="1"/>
</dbReference>
<feature type="transmembrane region" description="Helical" evidence="7">
    <location>
        <begin position="342"/>
        <end position="360"/>
    </location>
</feature>
<feature type="transmembrane region" description="Helical" evidence="7">
    <location>
        <begin position="113"/>
        <end position="133"/>
    </location>
</feature>
<feature type="transmembrane region" description="Helical" evidence="7">
    <location>
        <begin position="1384"/>
        <end position="1402"/>
    </location>
</feature>
<feature type="coiled-coil region" evidence="6">
    <location>
        <begin position="1529"/>
        <end position="1580"/>
    </location>
</feature>
<evidence type="ECO:0000259" key="9">
    <source>
        <dbReference type="Pfam" id="PF23188"/>
    </source>
</evidence>
<organism evidence="12 13">
    <name type="scientific">Brassica napus</name>
    <name type="common">Rape</name>
    <dbReference type="NCBI Taxonomy" id="3708"/>
    <lineage>
        <taxon>Eukaryota</taxon>
        <taxon>Viridiplantae</taxon>
        <taxon>Streptophyta</taxon>
        <taxon>Embryophyta</taxon>
        <taxon>Tracheophyta</taxon>
        <taxon>Spermatophyta</taxon>
        <taxon>Magnoliopsida</taxon>
        <taxon>eudicotyledons</taxon>
        <taxon>Gunneridae</taxon>
        <taxon>Pentapetalae</taxon>
        <taxon>rosids</taxon>
        <taxon>malvids</taxon>
        <taxon>Brassicales</taxon>
        <taxon>Brassicaceae</taxon>
        <taxon>Brassiceae</taxon>
        <taxon>Brassica</taxon>
    </lineage>
</organism>
<feature type="transmembrane region" description="Helical" evidence="7">
    <location>
        <begin position="842"/>
        <end position="859"/>
    </location>
</feature>
<keyword evidence="13" id="KW-1185">Reference proteome</keyword>
<keyword evidence="4 7" id="KW-1133">Transmembrane helix</keyword>
<feature type="transmembrane region" description="Helical" evidence="7">
    <location>
        <begin position="2093"/>
        <end position="2116"/>
    </location>
</feature>
<name>A0ABQ8BTD4_BRANA</name>
<feature type="transmembrane region" description="Helical" evidence="7">
    <location>
        <begin position="2191"/>
        <end position="2212"/>
    </location>
</feature>
<evidence type="ECO:0000259" key="10">
    <source>
        <dbReference type="Pfam" id="PF24874"/>
    </source>
</evidence>
<accession>A0ABQ8BTD4</accession>
<feature type="transmembrane region" description="Helical" evidence="7">
    <location>
        <begin position="239"/>
        <end position="258"/>
    </location>
</feature>
<feature type="transmembrane region" description="Helical" evidence="7">
    <location>
        <begin position="2163"/>
        <end position="2185"/>
    </location>
</feature>
<evidence type="ECO:0008006" key="14">
    <source>
        <dbReference type="Google" id="ProtNLM"/>
    </source>
</evidence>
<keyword evidence="6" id="KW-0175">Coiled coil</keyword>
<dbReference type="PANTHER" id="PTHR13167:SF25">
    <property type="entry name" value="PIEZO-TYPE MECHANOSENSITIVE ION CHANNEL COMPONENT"/>
    <property type="match status" value="1"/>
</dbReference>
<protein>
    <recommendedName>
        <fullName evidence="14">Piezo non-specific cation channel R-Ras-binding domain-containing protein</fullName>
    </recommendedName>
</protein>
<evidence type="ECO:0000313" key="12">
    <source>
        <dbReference type="EMBL" id="KAH0908087.1"/>
    </source>
</evidence>
<feature type="transmembrane region" description="Helical" evidence="7">
    <location>
        <begin position="1223"/>
        <end position="1246"/>
    </location>
</feature>
<dbReference type="Pfam" id="PF12166">
    <property type="entry name" value="Piezo_cap"/>
    <property type="match status" value="1"/>
</dbReference>
<feature type="transmembrane region" description="Helical" evidence="7">
    <location>
        <begin position="394"/>
        <end position="415"/>
    </location>
</feature>
<sequence>MSSVLNRCVSVLDWFSEFKGIIMSFDSSIDFHFPIPKSPSRAATFLPDFFSSSSACGGNVNLVGIDGNWDMVICLLLFSWRVFSSASSCLPFFSQLTTSLSSRFLCVTTASLINWSLISFFDLIAFLLLHYIAPEIGYRFQRRHWLLWPIFIFSFAVLVAQALYLVLWATVGQHWDTSDSAWMSVIGFIILKSWRNPTVLYFLALQLLASLVALADIYSSRFGFVRWRWSRFSELFEHLGSHLRVASCLFLPAVQLALGICNPSWVSLPFFVGSCAGLVDWSLTSNVSGLFRSIKLLMLMLRFNIVLLYLYQLPINFSDMIRWIASFIGLFRLSAETEGTDICSGLFLLLFYIMLSYIRSDLEDMDFIMSPSENNLAERLLPAKYSFFIRESRYAVYFLFCLLILRTVEVFDTAFQRRKEIDVAGVRHTNVLLRGAVFKTFSINFFTYGFLVSLFALSFWSFHFASLCAFGLLAYVGYIIYAFPSLFRLHRLNGLLLVFILLWAVSTYIFNVAFSFLNTKTGKDMKIWEMVGLWHYTIPGFFLLAQFGLGMLVALGNLVNNSVFLYLSEESSRSSNDRSYAEGKSLTYASAKLSGVFQRNFDYIIEKSVIFFGRLRLFRADEETKVLVVATIAWGLRKCSRAIMLALIFLIAMKPGFVHAVYVIFFLMYLLSHNINRKIRKSLILLCEVHFALLYILEIDLVSNSLKRQGSVSRDILFQLGLLRSESSWDFLEIALLACFCAIHNHGFEVLFSFSAIVRHTPSPPIGFSILKAGLNKSVLLSVYSSPSSSYSQDNTTYERHIASFLSAIGQKFLSMYRSCGTYIAFVTILISVYLVKPNYVSFGYIFLLLFWITGRQMFEETKRRLWFPLKAYAVLVFMFIYCLSSFVSFQLWLSGFIDLYFYLGYNSEAPLLDNVWESLAVLIVMQLYSYERRQNGHYIPGQSSLVHPGVFGFLERFLVWHGQKILFAALFYASLSPISVFGFVYLLGLVICTTFPKSSSVPSKSFLIYTGFLVSAEYLFQLWGMQAQMFPGQKYAELSFYLGLRVYEPGFWGIESGLRGKVLVVAACTLQYNVFRWLERTPGLTIIKGKYEEPCPLFVSAEGTTASVSSSNGENPSSIDHASISIKQGEATSNSWPFFSPRDNQAAGFLHPKTEGSESGSSKKFSFGHFWGSIKESHKWNKRRILALKKERFETQKNLLNIYLKFWIENMFNLYGLEINMIALLVASFALLNAISLVYIALLAACVLLRRRLIQKLWPVVVFLFASILAIEYVATWNNLLPLDQDPSETSVHCHDCWSIAAVYLKFCRDCWLGVRVDDPRTLISYFVVFMLACFKLRADQISSFSESSTYHQMKSQRKNSFVWRDLSFETKSMWTVLDYLRLYCYVHLLDVVLILILITGTLEYDILHLGYLAFALVFARMRLEILKKKNKIFRFLRVYNFVLIIFSLAYQSPFVGNFNDGKCETVDYIYEVIGFYKYDYGFRITARSALVEIIIFMLVSLQSYMFSSQEFDYVSRYLEAEQIGAIVREQEKKAARKTEQLQQIREAEEKKRQRNLQVEKMKSEMLNLRVQLHRMNSDSNFGFASPRTEGLRRRRSSYLIPDSGAASPEIDGVVHRKEGQPIDEDTQYPFEAHELPMSATPEAPDSPECSFGASPCEITEIQHNADVMSTEREIKEKSEGKDNALISAVQLIGDGVSQVQFIGNQAVNNLANFLNISPENSDINEQSSVDDEVYDEMESQNRIHKPFERSTSLQSDRSSDGASFQIGRILRHIWSRMQSNNDIVCYCCFIIAFLWNFSLLSMVYLAALFLYALCVHTGPTHIFWVVMLMYTEIYILLQYLYQIIIQHCGLSIDAPLLQELGFPTQRIKSSFVVSSLPLFLVYISTLIQSVITVKDGDWVPSADFASRRNARGSQKDLTRINWSLRVWDVYKKLRDGVKLVIRSMYRYWISLTRGAESPPYFVQVTMDVHMWPEDGIQPERVECRMNQLLRLVHNERCEKGNPDLCPYSSRVHVQSIERSTETPNEALVVLEVEYASPTNGCSTAEWYKSLTPASDVAKEIRKAQHSGLGEGTGFPYPILSVIGGGKRETDLYAYIFGADLMVFFLVAIFYQSVIKNKSEFIDVYQLVDQFPFDFVIILMVIFFLIVVDRVIYLCSFATGKVVYYLFSLILFTYAVTEYAWSIYPTQQHAAGLALRFIFLAKAMSLALQAIQIRYGLPHKSTLYRQFLTSEVSRINYYGYRLYRALPFLYELRCVLDWSCTATSLTMYDWLKLEDVNASLYLVKCDTVLNRATHKHGERQTKMTKCCNGICLFFILLCVIWAPMLMYSSGNPTNIANPIKDASVQIDIKTAGGKLTLYQTTLCERISGDNIDLGLDLGSQSFLPTYNKNDIQLICCQADASVLWLVPDTVVTRFIQSLDWDTDMDITFSWLLNRDRPKGKETVKYERSVDPQDLPKRSDVQMVLNGSMDGFRVHNLYPKFFRVTGSGDVRSFEDQTDEVSADILMNHADTKWWWSFHNLKASENISACEGMDGPVAIIMSEETPPQGFLGDTLSKFSIWGLYITFVLAVGRFIRLQCSDLRMRIPYENLPSCDRLIAICEDLYAARAEGELGVEEVLYWTLVKIYRSPHMLLEYTKLDYDA</sequence>
<dbReference type="EMBL" id="JAGKQM010000009">
    <property type="protein sequence ID" value="KAH0908087.1"/>
    <property type="molecule type" value="Genomic_DNA"/>
</dbReference>
<feature type="transmembrane region" description="Helical" evidence="7">
    <location>
        <begin position="536"/>
        <end position="559"/>
    </location>
</feature>
<feature type="transmembrane region" description="Helical" evidence="7">
    <location>
        <begin position="1324"/>
        <end position="1340"/>
    </location>
</feature>
<feature type="transmembrane region" description="Helical" evidence="7">
    <location>
        <begin position="199"/>
        <end position="218"/>
    </location>
</feature>
<dbReference type="InterPro" id="IPR056770">
    <property type="entry name" value="Piezo_THU9_anchor"/>
</dbReference>
<feature type="transmembrane region" description="Helical" evidence="7">
    <location>
        <begin position="1437"/>
        <end position="1454"/>
    </location>
</feature>
<feature type="transmembrane region" description="Helical" evidence="7">
    <location>
        <begin position="1258"/>
        <end position="1276"/>
    </location>
</feature>
<feature type="transmembrane region" description="Helical" evidence="7">
    <location>
        <begin position="1486"/>
        <end position="1508"/>
    </location>
</feature>
<evidence type="ECO:0000256" key="6">
    <source>
        <dbReference type="SAM" id="Coils"/>
    </source>
</evidence>
<feature type="transmembrane region" description="Helical" evidence="7">
    <location>
        <begin position="1007"/>
        <end position="1025"/>
    </location>
</feature>
<feature type="transmembrane region" description="Helical" evidence="7">
    <location>
        <begin position="462"/>
        <end position="483"/>
    </location>
</feature>
<comment type="caution">
    <text evidence="12">The sequence shown here is derived from an EMBL/GenBank/DDBJ whole genome shotgun (WGS) entry which is preliminary data.</text>
</comment>
<evidence type="ECO:0000256" key="3">
    <source>
        <dbReference type="ARBA" id="ARBA00022692"/>
    </source>
</evidence>
<feature type="domain" description="Piezo transmembrane helical unit" evidence="9">
    <location>
        <begin position="1781"/>
        <end position="1853"/>
    </location>
</feature>
<feature type="transmembrane region" description="Helical" evidence="7">
    <location>
        <begin position="966"/>
        <end position="987"/>
    </location>
</feature>
<keyword evidence="5 7" id="KW-0472">Membrane</keyword>
<feature type="transmembrane region" description="Helical" evidence="7">
    <location>
        <begin position="495"/>
        <end position="516"/>
    </location>
</feature>
<evidence type="ECO:0000259" key="11">
    <source>
        <dbReference type="Pfam" id="PF25288"/>
    </source>
</evidence>
<gene>
    <name evidence="12" type="ORF">HID58_031408</name>
</gene>
<evidence type="ECO:0000256" key="7">
    <source>
        <dbReference type="SAM" id="Phobius"/>
    </source>
</evidence>
<feature type="transmembrane region" description="Helical" evidence="7">
    <location>
        <begin position="683"/>
        <end position="702"/>
    </location>
</feature>
<feature type="transmembrane region" description="Helical" evidence="7">
    <location>
        <begin position="1824"/>
        <end position="1843"/>
    </location>
</feature>
<feature type="domain" description="Piezo-type mechanosensitive ion channel homolog" evidence="11">
    <location>
        <begin position="628"/>
        <end position="757"/>
    </location>
</feature>
<keyword evidence="3 7" id="KW-0812">Transmembrane</keyword>
<evidence type="ECO:0000256" key="2">
    <source>
        <dbReference type="ARBA" id="ARBA00007821"/>
    </source>
</evidence>
<feature type="transmembrane region" description="Helical" evidence="7">
    <location>
        <begin position="1785"/>
        <end position="1812"/>
    </location>
</feature>
<feature type="transmembrane region" description="Helical" evidence="7">
    <location>
        <begin position="2136"/>
        <end position="2156"/>
    </location>
</feature>
<evidence type="ECO:0000259" key="8">
    <source>
        <dbReference type="Pfam" id="PF12166"/>
    </source>
</evidence>
<dbReference type="InterPro" id="IPR031334">
    <property type="entry name" value="Piezo_cap_dom"/>
</dbReference>
<proteinExistence type="inferred from homology"/>
<feature type="domain" description="Piezo THU9 and anchor" evidence="10">
    <location>
        <begin position="2091"/>
        <end position="2329"/>
    </location>
</feature>
<reference evidence="12 13" key="1">
    <citation type="submission" date="2021-05" db="EMBL/GenBank/DDBJ databases">
        <title>Genome Assembly of Synthetic Allotetraploid Brassica napus Reveals Homoeologous Exchanges between Subgenomes.</title>
        <authorList>
            <person name="Davis J.T."/>
        </authorList>
    </citation>
    <scope>NUCLEOTIDE SEQUENCE [LARGE SCALE GENOMIC DNA]</scope>
    <source>
        <strain evidence="13">cv. Da-Ae</strain>
        <tissue evidence="12">Seedling</tissue>
    </source>
</reference>
<feature type="transmembrane region" description="Helical" evidence="7">
    <location>
        <begin position="436"/>
        <end position="456"/>
    </location>
</feature>
<dbReference type="InterPro" id="IPR056768">
    <property type="entry name" value="THU_Piezo"/>
</dbReference>
<feature type="transmembrane region" description="Helical" evidence="7">
    <location>
        <begin position="145"/>
        <end position="169"/>
    </location>
</feature>
<dbReference type="Pfam" id="PF24874">
    <property type="entry name" value="Piezo_THU9_anchor"/>
    <property type="match status" value="1"/>
</dbReference>
<feature type="transmembrane region" description="Helical" evidence="7">
    <location>
        <begin position="2307"/>
        <end position="2328"/>
    </location>
</feature>